<dbReference type="STRING" id="1301098.PKB_0898"/>
<comment type="similarity">
    <text evidence="1">Belongs to the universal stress protein A family.</text>
</comment>
<dbReference type="InterPro" id="IPR006016">
    <property type="entry name" value="UspA"/>
</dbReference>
<evidence type="ECO:0000256" key="2">
    <source>
        <dbReference type="ARBA" id="ARBA00022741"/>
    </source>
</evidence>
<keyword evidence="2" id="KW-0547">Nucleotide-binding</keyword>
<dbReference type="RefSeq" id="WP_043249346.1">
    <property type="nucleotide sequence ID" value="NZ_HG322950.1"/>
</dbReference>
<evidence type="ECO:0000256" key="1">
    <source>
        <dbReference type="ARBA" id="ARBA00008791"/>
    </source>
</evidence>
<keyword evidence="6" id="KW-1185">Reference proteome</keyword>
<feature type="domain" description="UspA" evidence="4">
    <location>
        <begin position="140"/>
        <end position="283"/>
    </location>
</feature>
<dbReference type="SUPFAM" id="SSF52402">
    <property type="entry name" value="Adenine nucleotide alpha hydrolases-like"/>
    <property type="match status" value="2"/>
</dbReference>
<keyword evidence="3" id="KW-0067">ATP-binding</keyword>
<evidence type="ECO:0000259" key="4">
    <source>
        <dbReference type="Pfam" id="PF00582"/>
    </source>
</evidence>
<dbReference type="KEGG" id="pkc:PKB_0898"/>
<gene>
    <name evidence="5" type="ORF">PKB_0898</name>
</gene>
<dbReference type="PATRIC" id="fig|1301098.3.peg.903"/>
<evidence type="ECO:0000313" key="6">
    <source>
        <dbReference type="Proteomes" id="UP000025241"/>
    </source>
</evidence>
<dbReference type="EMBL" id="HG322950">
    <property type="protein sequence ID" value="CDF82264.1"/>
    <property type="molecule type" value="Genomic_DNA"/>
</dbReference>
<reference evidence="5 6" key="2">
    <citation type="submission" date="2014-05" db="EMBL/GenBank/DDBJ databases">
        <title>Genome sequence of the 3-chlorobenzoate degrading bacterium Pseudomonas knackmussii B13 shows multiple evidence for horizontal gene transfer.</title>
        <authorList>
            <person name="Miyazaki R."/>
            <person name="Bertelli C."/>
            <person name="Falquet L."/>
            <person name="Robinson-Rechavi M."/>
            <person name="Gharib W."/>
            <person name="Roy S."/>
            <person name="Van der Meer J.R."/>
        </authorList>
    </citation>
    <scope>NUCLEOTIDE SEQUENCE [LARGE SCALE GENOMIC DNA]</scope>
    <source>
        <strain evidence="5 6">B13</strain>
    </source>
</reference>
<dbReference type="AlphaFoldDB" id="A0A024HCD5"/>
<dbReference type="InterPro" id="IPR014729">
    <property type="entry name" value="Rossmann-like_a/b/a_fold"/>
</dbReference>
<proteinExistence type="inferred from homology"/>
<dbReference type="Gene3D" id="3.40.50.620">
    <property type="entry name" value="HUPs"/>
    <property type="match status" value="2"/>
</dbReference>
<dbReference type="Proteomes" id="UP000025241">
    <property type="component" value="Chromosome I"/>
</dbReference>
<dbReference type="PRINTS" id="PR01438">
    <property type="entry name" value="UNVRSLSTRESS"/>
</dbReference>
<reference evidence="5 6" key="1">
    <citation type="submission" date="2013-03" db="EMBL/GenBank/DDBJ databases">
        <authorList>
            <person name="Linke B."/>
        </authorList>
    </citation>
    <scope>NUCLEOTIDE SEQUENCE [LARGE SCALE GENOMIC DNA]</scope>
    <source>
        <strain evidence="5 6">B13</strain>
    </source>
</reference>
<protein>
    <submittedName>
        <fullName evidence="5">UspA domain-containing protein</fullName>
    </submittedName>
</protein>
<accession>A0A024HCD5</accession>
<evidence type="ECO:0000313" key="5">
    <source>
        <dbReference type="EMBL" id="CDF82264.1"/>
    </source>
</evidence>
<dbReference type="PANTHER" id="PTHR46268">
    <property type="entry name" value="STRESS RESPONSE PROTEIN NHAX"/>
    <property type="match status" value="1"/>
</dbReference>
<dbReference type="Pfam" id="PF00582">
    <property type="entry name" value="Usp"/>
    <property type="match status" value="2"/>
</dbReference>
<dbReference type="PANTHER" id="PTHR46268:SF27">
    <property type="entry name" value="UNIVERSAL STRESS PROTEIN RV2623"/>
    <property type="match status" value="1"/>
</dbReference>
<dbReference type="eggNOG" id="COG0589">
    <property type="taxonomic scope" value="Bacteria"/>
</dbReference>
<name>A0A024HCD5_PSEKB</name>
<dbReference type="InterPro" id="IPR006015">
    <property type="entry name" value="Universal_stress_UspA"/>
</dbReference>
<evidence type="ECO:0000256" key="3">
    <source>
        <dbReference type="ARBA" id="ARBA00022840"/>
    </source>
</evidence>
<sequence length="288" mass="31525">MLRSLMIATDLSQRSEKALQRGAALAKRFGCPWTLLHVVDEDQPTNLVEQEGTQVRLILEARLVELTTLGGSCPRIRVEVGDPNQKIVACALEEDADLLLVGSHRKSLLRDIFVGTTVERVLRSGRLPVLMVNQPAERDYRDLLLALDTSPASANAVHVAERLGLLQGAVCRGVYAFSPLAKGMMQYSGVSEERIDEFVGTETRQAVDELKAFIREQQLEPLIDEQLVAVGLPGNVLERMVGKHRPDLLVMGTRGMGGIKRALIGSVADYALRELDCDILVVPPLAGD</sequence>
<dbReference type="HOGENOM" id="CLU_049301_2_1_6"/>
<organism evidence="5 6">
    <name type="scientific">Pseudomonas knackmussii (strain DSM 6978 / CCUG 54928 / LMG 23759 / B13)</name>
    <dbReference type="NCBI Taxonomy" id="1301098"/>
    <lineage>
        <taxon>Bacteria</taxon>
        <taxon>Pseudomonadati</taxon>
        <taxon>Pseudomonadota</taxon>
        <taxon>Gammaproteobacteria</taxon>
        <taxon>Pseudomonadales</taxon>
        <taxon>Pseudomonadaceae</taxon>
        <taxon>Pseudomonas</taxon>
    </lineage>
</organism>
<feature type="domain" description="UspA" evidence="4">
    <location>
        <begin position="1"/>
        <end position="132"/>
    </location>
</feature>
<dbReference type="CDD" id="cd00293">
    <property type="entry name" value="USP-like"/>
    <property type="match status" value="2"/>
</dbReference>
<dbReference type="GO" id="GO:0005524">
    <property type="term" value="F:ATP binding"/>
    <property type="evidence" value="ECO:0007669"/>
    <property type="project" value="UniProtKB-KW"/>
</dbReference>